<protein>
    <submittedName>
        <fullName evidence="1">Uncharacterized protein</fullName>
    </submittedName>
</protein>
<comment type="caution">
    <text evidence="1">The sequence shown here is derived from an EMBL/GenBank/DDBJ whole genome shotgun (WGS) entry which is preliminary data.</text>
</comment>
<reference evidence="1" key="1">
    <citation type="submission" date="2018-01" db="EMBL/GenBank/DDBJ databases">
        <authorList>
            <person name="Mao J.F."/>
        </authorList>
    </citation>
    <scope>NUCLEOTIDE SEQUENCE</scope>
    <source>
        <strain evidence="1">Huo1</strain>
        <tissue evidence="1">Leaf</tissue>
    </source>
</reference>
<evidence type="ECO:0000313" key="1">
    <source>
        <dbReference type="EMBL" id="KAG6404222.1"/>
    </source>
</evidence>
<evidence type="ECO:0000313" key="2">
    <source>
        <dbReference type="Proteomes" id="UP000298416"/>
    </source>
</evidence>
<sequence length="176" mass="20203">MTAAQFASMISTFHAALTAAIGKHEKHDVVIALGDSVLHILCSCLVRFSKFMANFQLCKCPMCESWIYNLVPYTPVMIQPGREEVSEILREIEQYNRENELGREVGELLGGMKQHDRQHKVGFSFFTKYGDLIDRVDVVMDTIFSTIRFITLLMHIVHTIYDLRLWPNGMLLFDSV</sequence>
<dbReference type="EMBL" id="PNBA02000013">
    <property type="protein sequence ID" value="KAG6404222.1"/>
    <property type="molecule type" value="Genomic_DNA"/>
</dbReference>
<name>A0A8X8ZGN0_SALSN</name>
<organism evidence="1">
    <name type="scientific">Salvia splendens</name>
    <name type="common">Scarlet sage</name>
    <dbReference type="NCBI Taxonomy" id="180675"/>
    <lineage>
        <taxon>Eukaryota</taxon>
        <taxon>Viridiplantae</taxon>
        <taxon>Streptophyta</taxon>
        <taxon>Embryophyta</taxon>
        <taxon>Tracheophyta</taxon>
        <taxon>Spermatophyta</taxon>
        <taxon>Magnoliopsida</taxon>
        <taxon>eudicotyledons</taxon>
        <taxon>Gunneridae</taxon>
        <taxon>Pentapetalae</taxon>
        <taxon>asterids</taxon>
        <taxon>lamiids</taxon>
        <taxon>Lamiales</taxon>
        <taxon>Lamiaceae</taxon>
        <taxon>Nepetoideae</taxon>
        <taxon>Mentheae</taxon>
        <taxon>Salviinae</taxon>
        <taxon>Salvia</taxon>
        <taxon>Salvia subgen. Calosphace</taxon>
        <taxon>core Calosphace</taxon>
    </lineage>
</organism>
<proteinExistence type="predicted"/>
<dbReference type="Proteomes" id="UP000298416">
    <property type="component" value="Unassembled WGS sequence"/>
</dbReference>
<accession>A0A8X8ZGN0</accession>
<keyword evidence="2" id="KW-1185">Reference proteome</keyword>
<gene>
    <name evidence="1" type="ORF">SASPL_136464</name>
</gene>
<reference evidence="1" key="2">
    <citation type="submission" date="2020-08" db="EMBL/GenBank/DDBJ databases">
        <title>Plant Genome Project.</title>
        <authorList>
            <person name="Zhang R.-G."/>
        </authorList>
    </citation>
    <scope>NUCLEOTIDE SEQUENCE</scope>
    <source>
        <strain evidence="1">Huo1</strain>
        <tissue evidence="1">Leaf</tissue>
    </source>
</reference>
<dbReference type="AlphaFoldDB" id="A0A8X8ZGN0"/>